<dbReference type="OMA" id="LCLYHIG"/>
<dbReference type="HOGENOM" id="CLU_454280_0_0_1"/>
<evidence type="ECO:0000256" key="2">
    <source>
        <dbReference type="SAM" id="Phobius"/>
    </source>
</evidence>
<evidence type="ECO:0000313" key="4">
    <source>
        <dbReference type="EMBL" id="EPY53168.1"/>
    </source>
</evidence>
<feature type="domain" description="SUN" evidence="3">
    <location>
        <begin position="468"/>
        <end position="596"/>
    </location>
</feature>
<feature type="region of interest" description="Disordered" evidence="1">
    <location>
        <begin position="38"/>
        <end position="59"/>
    </location>
</feature>
<gene>
    <name evidence="4" type="ORF">SPOG_03706</name>
</gene>
<dbReference type="OrthoDB" id="342281at2759"/>
<keyword evidence="2" id="KW-1133">Transmembrane helix</keyword>
<dbReference type="Gene3D" id="2.60.120.260">
    <property type="entry name" value="Galactose-binding domain-like"/>
    <property type="match status" value="1"/>
</dbReference>
<organism evidence="4 5">
    <name type="scientific">Schizosaccharomyces cryophilus (strain OY26 / ATCC MYA-4695 / CBS 11777 / NBRC 106824 / NRRL Y48691)</name>
    <name type="common">Fission yeast</name>
    <dbReference type="NCBI Taxonomy" id="653667"/>
    <lineage>
        <taxon>Eukaryota</taxon>
        <taxon>Fungi</taxon>
        <taxon>Dikarya</taxon>
        <taxon>Ascomycota</taxon>
        <taxon>Taphrinomycotina</taxon>
        <taxon>Schizosaccharomycetes</taxon>
        <taxon>Schizosaccharomycetales</taxon>
        <taxon>Schizosaccharomycetaceae</taxon>
        <taxon>Schizosaccharomyces</taxon>
    </lineage>
</organism>
<evidence type="ECO:0000259" key="3">
    <source>
        <dbReference type="Pfam" id="PF07738"/>
    </source>
</evidence>
<feature type="transmembrane region" description="Helical" evidence="2">
    <location>
        <begin position="75"/>
        <end position="94"/>
    </location>
</feature>
<dbReference type="STRING" id="653667.S9VZR0"/>
<dbReference type="GeneID" id="25038023"/>
<protein>
    <recommendedName>
        <fullName evidence="3">SUN domain-containing protein</fullName>
    </recommendedName>
</protein>
<name>S9VZR0_SCHCR</name>
<dbReference type="InterPro" id="IPR012919">
    <property type="entry name" value="SUN_dom"/>
</dbReference>
<dbReference type="Pfam" id="PF07738">
    <property type="entry name" value="Sad1_UNC"/>
    <property type="match status" value="1"/>
</dbReference>
<keyword evidence="2" id="KW-0812">Transmembrane</keyword>
<dbReference type="RefSeq" id="XP_013021424.1">
    <property type="nucleotide sequence ID" value="XM_013165970.1"/>
</dbReference>
<keyword evidence="2" id="KW-0472">Membrane</keyword>
<feature type="transmembrane region" description="Helical" evidence="2">
    <location>
        <begin position="106"/>
        <end position="123"/>
    </location>
</feature>
<evidence type="ECO:0000256" key="1">
    <source>
        <dbReference type="SAM" id="MobiDB-lite"/>
    </source>
</evidence>
<sequence length="601" mass="69028">MSESRIPVSETSKPALNEGYERGLNNLQDDASIYSNGRSRKAFVGSRKQKGRTAKRKKSQKEDEYAINKNFLRNAFFYCIFYVRFLGWTLWRSYSILKFLVYYRKRIILITFLLLMSPIFLLTQDYETARLRTINWIVDYIRRFTAIWKPNFEATSPPSSNENINVSYELFTDYPEQRSLVCTAISFPFLQSVDALFTSFDRVDSGSFGRPSEELSKLYKSAIENTKDLENNWNLLCTDDALNPKNSKWNLLEKDAQEYDQALDSLQKCLKLLNHMARSVYDFKRYNDPFNVLILKDIEQDFFALILNYAHSLPEIIKKQNVLISLVYPNRTAMTTEIGHLSAKSEKSNNVHHLENCPSTVTKVASHETLTNLTKSLDDARKDVLKAFESLSVNSSLNRLKDISRSYVEQTVSRLKNPIVSQPNFALKAIGASIDYAWTFPKPTVSEIFKEYWSKKTNIPAVLLSDNINSCWCSTQSLAQVAIEVPKPIYISHISLLQPVHGDESSFPQKLRVFGLLDKHTNANEALKNQESLLLLGEIPVPPMLSTVATVFHLPKYSENPEQLSQFFYKRFVIQASSSREHSNSLCLYHIGIHGKEINLQ</sequence>
<dbReference type="AlphaFoldDB" id="S9VZR0"/>
<proteinExistence type="predicted"/>
<accession>S9VZR0</accession>
<feature type="compositionally biased region" description="Basic residues" evidence="1">
    <location>
        <begin position="47"/>
        <end position="59"/>
    </location>
</feature>
<evidence type="ECO:0000313" key="5">
    <source>
        <dbReference type="Proteomes" id="UP000015464"/>
    </source>
</evidence>
<reference evidence="4 5" key="1">
    <citation type="journal article" date="2011" name="Science">
        <title>Comparative functional genomics of the fission yeasts.</title>
        <authorList>
            <person name="Rhind N."/>
            <person name="Chen Z."/>
            <person name="Yassour M."/>
            <person name="Thompson D.A."/>
            <person name="Haas B.J."/>
            <person name="Habib N."/>
            <person name="Wapinski I."/>
            <person name="Roy S."/>
            <person name="Lin M.F."/>
            <person name="Heiman D.I."/>
            <person name="Young S.K."/>
            <person name="Furuya K."/>
            <person name="Guo Y."/>
            <person name="Pidoux A."/>
            <person name="Chen H.M."/>
            <person name="Robbertse B."/>
            <person name="Goldberg J.M."/>
            <person name="Aoki K."/>
            <person name="Bayne E.H."/>
            <person name="Berlin A.M."/>
            <person name="Desjardins C.A."/>
            <person name="Dobbs E."/>
            <person name="Dukaj L."/>
            <person name="Fan L."/>
            <person name="FitzGerald M.G."/>
            <person name="French C."/>
            <person name="Gujja S."/>
            <person name="Hansen K."/>
            <person name="Keifenheim D."/>
            <person name="Levin J.Z."/>
            <person name="Mosher R.A."/>
            <person name="Mueller C.A."/>
            <person name="Pfiffner J."/>
            <person name="Priest M."/>
            <person name="Russ C."/>
            <person name="Smialowska A."/>
            <person name="Swoboda P."/>
            <person name="Sykes S.M."/>
            <person name="Vaughn M."/>
            <person name="Vengrova S."/>
            <person name="Yoder R."/>
            <person name="Zeng Q."/>
            <person name="Allshire R."/>
            <person name="Baulcombe D."/>
            <person name="Birren B.W."/>
            <person name="Brown W."/>
            <person name="Ekwall K."/>
            <person name="Kellis M."/>
            <person name="Leatherwood J."/>
            <person name="Levin H."/>
            <person name="Margalit H."/>
            <person name="Martienssen R."/>
            <person name="Nieduszynski C.A."/>
            <person name="Spatafora J.W."/>
            <person name="Friedman N."/>
            <person name="Dalgaard J.Z."/>
            <person name="Baumann P."/>
            <person name="Niki H."/>
            <person name="Regev A."/>
            <person name="Nusbaum C."/>
        </authorList>
    </citation>
    <scope>NUCLEOTIDE SEQUENCE [LARGE SCALE GENOMIC DNA]</scope>
    <source>
        <strain evidence="5">OY26 / ATCC MYA-4695 / CBS 11777 / NBRC 106824 / NRRL Y48691</strain>
    </source>
</reference>
<keyword evidence="5" id="KW-1185">Reference proteome</keyword>
<dbReference type="Proteomes" id="UP000015464">
    <property type="component" value="Unassembled WGS sequence"/>
</dbReference>
<dbReference type="EMBL" id="KE546988">
    <property type="protein sequence ID" value="EPY53168.1"/>
    <property type="molecule type" value="Genomic_DNA"/>
</dbReference>